<dbReference type="RefSeq" id="XP_018735399.1">
    <property type="nucleotide sequence ID" value="XM_018878058.1"/>
</dbReference>
<dbReference type="InterPro" id="IPR036561">
    <property type="entry name" value="MAM33_sf"/>
</dbReference>
<name>A0A167DHD7_9ASCO</name>
<accession>A0A167DHD7</accession>
<dbReference type="Pfam" id="PF02330">
    <property type="entry name" value="MAM33"/>
    <property type="match status" value="1"/>
</dbReference>
<dbReference type="SUPFAM" id="SSF54529">
    <property type="entry name" value="Mitochondrial glycoprotein MAM33-like"/>
    <property type="match status" value="1"/>
</dbReference>
<keyword evidence="3" id="KW-1185">Reference proteome</keyword>
<gene>
    <name evidence="2" type="primary">MAM33</name>
    <name evidence="2" type="ORF">AWJ20_1200</name>
</gene>
<dbReference type="Proteomes" id="UP000189580">
    <property type="component" value="Chromosome a"/>
</dbReference>
<dbReference type="PANTHER" id="PTHR10826:SF1">
    <property type="entry name" value="COMPLEMENT COMPONENT 1 Q SUBCOMPONENT-BINDING PROTEIN, MITOCHONDRIAL"/>
    <property type="match status" value="1"/>
</dbReference>
<evidence type="ECO:0000313" key="3">
    <source>
        <dbReference type="Proteomes" id="UP000189580"/>
    </source>
</evidence>
<dbReference type="KEGG" id="slb:AWJ20_1200"/>
<sequence length="281" mass="30637">MSSLSAISRIASRAVARSSFRMAGVSGARAGASAAMLKMVSGGSSGVRSFHVSSNRLQSGAPLSAADAELIASLKSEIKIEKEADLEEPSIVKSFLETSGFQLVTKDGKDEVKLVRKEGNEVIHVHFQVSDITNGESFLEDEESYEEQEEGATEEDEGAQFDEEVSTPIRLNVVIEKPKGALGIDAIVEQDVILVESIVPYESAELATSETPEADYTRRSQYQGPPFSVLDEKVQNAVEQFLESRGINGELAQFVTEYSSYRETNEYIAWLARVKAIVESE</sequence>
<evidence type="ECO:0000313" key="2">
    <source>
        <dbReference type="EMBL" id="ANB12922.1"/>
    </source>
</evidence>
<feature type="compositionally biased region" description="Acidic residues" evidence="1">
    <location>
        <begin position="138"/>
        <end position="161"/>
    </location>
</feature>
<dbReference type="EMBL" id="CP014501">
    <property type="protein sequence ID" value="ANB12922.1"/>
    <property type="molecule type" value="Genomic_DNA"/>
</dbReference>
<dbReference type="AlphaFoldDB" id="A0A167DHD7"/>
<evidence type="ECO:0000256" key="1">
    <source>
        <dbReference type="SAM" id="MobiDB-lite"/>
    </source>
</evidence>
<dbReference type="GO" id="GO:0042256">
    <property type="term" value="P:cytosolic ribosome assembly"/>
    <property type="evidence" value="ECO:0007669"/>
    <property type="project" value="TreeGrafter"/>
</dbReference>
<proteinExistence type="predicted"/>
<dbReference type="PANTHER" id="PTHR10826">
    <property type="entry name" value="COMPLEMENT COMPONENT 1"/>
    <property type="match status" value="1"/>
</dbReference>
<dbReference type="InterPro" id="IPR003428">
    <property type="entry name" value="MAM33"/>
</dbReference>
<organism evidence="2 3">
    <name type="scientific">Sugiyamaella lignohabitans</name>
    <dbReference type="NCBI Taxonomy" id="796027"/>
    <lineage>
        <taxon>Eukaryota</taxon>
        <taxon>Fungi</taxon>
        <taxon>Dikarya</taxon>
        <taxon>Ascomycota</taxon>
        <taxon>Saccharomycotina</taxon>
        <taxon>Dipodascomycetes</taxon>
        <taxon>Dipodascales</taxon>
        <taxon>Trichomonascaceae</taxon>
        <taxon>Sugiyamaella</taxon>
    </lineage>
</organism>
<feature type="region of interest" description="Disordered" evidence="1">
    <location>
        <begin position="136"/>
        <end position="161"/>
    </location>
</feature>
<protein>
    <submittedName>
        <fullName evidence="2">Mam33p</fullName>
    </submittedName>
</protein>
<dbReference type="GO" id="GO:0005759">
    <property type="term" value="C:mitochondrial matrix"/>
    <property type="evidence" value="ECO:0007669"/>
    <property type="project" value="InterPro"/>
</dbReference>
<dbReference type="OrthoDB" id="278212at2759"/>
<dbReference type="Gene3D" id="3.10.280.10">
    <property type="entry name" value="Mitochondrial glycoprotein"/>
    <property type="match status" value="1"/>
</dbReference>
<reference evidence="2 3" key="1">
    <citation type="submission" date="2016-02" db="EMBL/GenBank/DDBJ databases">
        <title>Complete genome sequence and transcriptome regulation of the pentose utilising yeast Sugiyamaella lignohabitans.</title>
        <authorList>
            <person name="Bellasio M."/>
            <person name="Peymann A."/>
            <person name="Valli M."/>
            <person name="Sipitzky M."/>
            <person name="Graf A."/>
            <person name="Sauer M."/>
            <person name="Marx H."/>
            <person name="Mattanovich D."/>
        </authorList>
    </citation>
    <scope>NUCLEOTIDE SEQUENCE [LARGE SCALE GENOMIC DNA]</scope>
    <source>
        <strain evidence="2 3">CBS 10342</strain>
    </source>
</reference>
<dbReference type="GeneID" id="30032977"/>